<dbReference type="Proteomes" id="UP000325516">
    <property type="component" value="Chromosome"/>
</dbReference>
<evidence type="ECO:0000313" key="2">
    <source>
        <dbReference type="Proteomes" id="UP000325516"/>
    </source>
</evidence>
<dbReference type="AlphaFoldDB" id="A0A5J6L5E7"/>
<dbReference type="KEGG" id="mlz:F6J85_12735"/>
<dbReference type="EMBL" id="CP044232">
    <property type="protein sequence ID" value="QEW03869.1"/>
    <property type="molecule type" value="Genomic_DNA"/>
</dbReference>
<evidence type="ECO:0000313" key="1">
    <source>
        <dbReference type="EMBL" id="QEW03869.1"/>
    </source>
</evidence>
<sequence>MLRAAMTSATVVRLAPVRRIPAVVAVGPRSYTRCMALDLNEYIEAGYALTPAERLEAARALQLSVDQDTDERQPEIDAAWEDEIDRRLDEFKRGEAVLVDGREGLAAIRDELAARVR</sequence>
<gene>
    <name evidence="1" type="ORF">F6J85_12735</name>
</gene>
<dbReference type="Pfam" id="PF09720">
    <property type="entry name" value="Unstab_antitox"/>
    <property type="match status" value="1"/>
</dbReference>
<organism evidence="1 2">
    <name type="scientific">Microbacterium lushaniae</name>
    <dbReference type="NCBI Taxonomy" id="2614639"/>
    <lineage>
        <taxon>Bacteria</taxon>
        <taxon>Bacillati</taxon>
        <taxon>Actinomycetota</taxon>
        <taxon>Actinomycetes</taxon>
        <taxon>Micrococcales</taxon>
        <taxon>Microbacteriaceae</taxon>
        <taxon>Microbacterium</taxon>
    </lineage>
</organism>
<proteinExistence type="predicted"/>
<name>A0A5J6L5E7_9MICO</name>
<protein>
    <submittedName>
        <fullName evidence="1">Addiction module protein</fullName>
    </submittedName>
</protein>
<accession>A0A5J6L5E7</accession>
<reference evidence="2" key="1">
    <citation type="submission" date="2019-09" db="EMBL/GenBank/DDBJ databases">
        <title>Mumia zhuanghuii sp. nov. isolated from the intestinal contents of plateau pika (Ochotona curzoniae) in the Qinghai-Tibet plateau of China.</title>
        <authorList>
            <person name="Tian Z."/>
        </authorList>
    </citation>
    <scope>NUCLEOTIDE SEQUENCE [LARGE SCALE GENOMIC DNA]</scope>
    <source>
        <strain evidence="2">L-031</strain>
    </source>
</reference>
<dbReference type="InterPro" id="IPR013406">
    <property type="entry name" value="CHP02574_addiction_mod"/>
</dbReference>
<keyword evidence="2" id="KW-1185">Reference proteome</keyword>